<evidence type="ECO:0000313" key="1">
    <source>
        <dbReference type="EMBL" id="TQD80791.1"/>
    </source>
</evidence>
<gene>
    <name evidence="1" type="ORF">C1H46_033626</name>
</gene>
<evidence type="ECO:0000313" key="2">
    <source>
        <dbReference type="Proteomes" id="UP000315295"/>
    </source>
</evidence>
<keyword evidence="2" id="KW-1185">Reference proteome</keyword>
<dbReference type="STRING" id="106549.A0A540L2T9"/>
<accession>A0A540L2T9</accession>
<dbReference type="GO" id="GO:0003723">
    <property type="term" value="F:RNA binding"/>
    <property type="evidence" value="ECO:0007669"/>
    <property type="project" value="InterPro"/>
</dbReference>
<name>A0A540L2T9_MALBA</name>
<comment type="caution">
    <text evidence="1">The sequence shown here is derived from an EMBL/GenBank/DDBJ whole genome shotgun (WGS) entry which is preliminary data.</text>
</comment>
<reference evidence="1 2" key="1">
    <citation type="journal article" date="2019" name="G3 (Bethesda)">
        <title>Sequencing of a Wild Apple (Malus baccata) Genome Unravels the Differences Between Cultivated and Wild Apple Species Regarding Disease Resistance and Cold Tolerance.</title>
        <authorList>
            <person name="Chen X."/>
        </authorList>
    </citation>
    <scope>NUCLEOTIDE SEQUENCE [LARGE SCALE GENOMIC DNA]</scope>
    <source>
        <strain evidence="2">cv. Shandingzi</strain>
        <tissue evidence="1">Leaves</tissue>
    </source>
</reference>
<sequence length="166" mass="19344">MEIQTVRRQAQSRLLCRFFSTSFMERRIWSAGWQEEEEELVMSMPEKPNWVRTHGDLRRGNLAFKHFTELEPMSSDRYKVAGSMFADAGENENATEIWKLIGENELEITRGMSFIKIDGAVHEVVVWTIHHSRHKEIYVGIGTPFFTLEDRKTAKNGSPLMDMLYS</sequence>
<proteinExistence type="predicted"/>
<dbReference type="EMBL" id="VIEB01000793">
    <property type="protein sequence ID" value="TQD80791.1"/>
    <property type="molecule type" value="Genomic_DNA"/>
</dbReference>
<dbReference type="PANTHER" id="PTHR47926:SF529">
    <property type="entry name" value="TETRATRICOPEPTIDE-LIKE HELICAL DOMAIN SUPERFAMILY"/>
    <property type="match status" value="1"/>
</dbReference>
<dbReference type="Proteomes" id="UP000315295">
    <property type="component" value="Unassembled WGS sequence"/>
</dbReference>
<dbReference type="GO" id="GO:0009451">
    <property type="term" value="P:RNA modification"/>
    <property type="evidence" value="ECO:0007669"/>
    <property type="project" value="InterPro"/>
</dbReference>
<dbReference type="PANTHER" id="PTHR47926">
    <property type="entry name" value="PENTATRICOPEPTIDE REPEAT-CONTAINING PROTEIN"/>
    <property type="match status" value="1"/>
</dbReference>
<organism evidence="1 2">
    <name type="scientific">Malus baccata</name>
    <name type="common">Siberian crab apple</name>
    <name type="synonym">Pyrus baccata</name>
    <dbReference type="NCBI Taxonomy" id="106549"/>
    <lineage>
        <taxon>Eukaryota</taxon>
        <taxon>Viridiplantae</taxon>
        <taxon>Streptophyta</taxon>
        <taxon>Embryophyta</taxon>
        <taxon>Tracheophyta</taxon>
        <taxon>Spermatophyta</taxon>
        <taxon>Magnoliopsida</taxon>
        <taxon>eudicotyledons</taxon>
        <taxon>Gunneridae</taxon>
        <taxon>Pentapetalae</taxon>
        <taxon>rosids</taxon>
        <taxon>fabids</taxon>
        <taxon>Rosales</taxon>
        <taxon>Rosaceae</taxon>
        <taxon>Amygdaloideae</taxon>
        <taxon>Maleae</taxon>
        <taxon>Malus</taxon>
    </lineage>
</organism>
<protein>
    <submittedName>
        <fullName evidence="1">Uncharacterized protein</fullName>
    </submittedName>
</protein>
<dbReference type="InterPro" id="IPR046960">
    <property type="entry name" value="PPR_At4g14850-like_plant"/>
</dbReference>
<dbReference type="AlphaFoldDB" id="A0A540L2T9"/>